<dbReference type="PANTHER" id="PTHR42770:SF7">
    <property type="entry name" value="MEMBRANE PROTEIN"/>
    <property type="match status" value="1"/>
</dbReference>
<dbReference type="Proteomes" id="UP000595332">
    <property type="component" value="Chromosome"/>
</dbReference>
<feature type="transmembrane region" description="Helical" evidence="6">
    <location>
        <begin position="153"/>
        <end position="177"/>
    </location>
</feature>
<dbReference type="GO" id="GO:0022857">
    <property type="term" value="F:transmembrane transporter activity"/>
    <property type="evidence" value="ECO:0007669"/>
    <property type="project" value="InterPro"/>
</dbReference>
<keyword evidence="4 6" id="KW-1133">Transmembrane helix</keyword>
<feature type="transmembrane region" description="Helical" evidence="6">
    <location>
        <begin position="197"/>
        <end position="225"/>
    </location>
</feature>
<dbReference type="InterPro" id="IPR050367">
    <property type="entry name" value="APC_superfamily"/>
</dbReference>
<protein>
    <submittedName>
        <fullName evidence="7">Amino acid permease</fullName>
    </submittedName>
</protein>
<evidence type="ECO:0000313" key="8">
    <source>
        <dbReference type="Proteomes" id="UP000595332"/>
    </source>
</evidence>
<sequence length="475" mass="49921">MDNKKIHLSRTLGTWDVMVAGIALVVAASTMVTDFAGFFTLGWGFVIALVIAGAINMLLAMSAADLSVRYPKAGALYEYSKDLFSGRIGALISVFVALCFFIMISFGISGEIAAGGHALKALFHSDIGVHYFVGIIVVLAVIPNLLGVKEAAWVSALLLIFMLGIRWFFGLAGFLGWGEFGEWSSANMVPEGGVPGLFGDGGIIIVGLGLAIWSFVGIEFGCALAEEVKNPAKSMPMGLMLGILVILATSIMMGVGVTGTAPLEFWQTLAASEAACSGDCPQLAIGQHAFGATGFTLMAIASAAATLGTATVAIAALSRLLFSIARDGLLFGETISTSFAYLNPKSHTPTAGILLTAVFLTVPSMTSSSVIELVFSGAYVWVISYVIFHVYSLLARYRNDGSVPAFGDWYKGFAVIGAISTIVAIYYAFLGGHSIYGVKALIMACASFAIAVVSVVMAERRKPEVEEALQENVVN</sequence>
<name>A0A7R6PVA4_9GAMM</name>
<evidence type="ECO:0000256" key="2">
    <source>
        <dbReference type="ARBA" id="ARBA00022475"/>
    </source>
</evidence>
<keyword evidence="8" id="KW-1185">Reference proteome</keyword>
<keyword evidence="5 6" id="KW-0472">Membrane</keyword>
<evidence type="ECO:0000256" key="1">
    <source>
        <dbReference type="ARBA" id="ARBA00004651"/>
    </source>
</evidence>
<evidence type="ECO:0000313" key="7">
    <source>
        <dbReference type="EMBL" id="BBB31190.1"/>
    </source>
</evidence>
<feature type="transmembrane region" description="Helical" evidence="6">
    <location>
        <begin position="295"/>
        <end position="317"/>
    </location>
</feature>
<reference evidence="7 8" key="1">
    <citation type="journal article" date="2008" name="Int. J. Syst. Evol. Microbiol.">
        <title>Neptunomonas japonica sp. nov., an Osedax japonicus symbiont-like bacterium isolated from sediment adjacent to sperm whale carcasses off Kagoshima, Japan.</title>
        <authorList>
            <person name="Miyazaki M."/>
            <person name="Nogi Y."/>
            <person name="Fujiwara Y."/>
            <person name="Kawato M."/>
            <person name="Kubokawa K."/>
            <person name="Horikoshi K."/>
        </authorList>
    </citation>
    <scope>NUCLEOTIDE SEQUENCE [LARGE SCALE GENOMIC DNA]</scope>
    <source>
        <strain evidence="7 8">JAMM 1380</strain>
    </source>
</reference>
<dbReference type="RefSeq" id="WP_201348309.1">
    <property type="nucleotide sequence ID" value="NZ_AP014546.1"/>
</dbReference>
<dbReference type="KEGG" id="njp:NEJAP_3252"/>
<dbReference type="PANTHER" id="PTHR42770">
    <property type="entry name" value="AMINO ACID TRANSPORTER-RELATED"/>
    <property type="match status" value="1"/>
</dbReference>
<proteinExistence type="predicted"/>
<feature type="transmembrane region" description="Helical" evidence="6">
    <location>
        <begin position="237"/>
        <end position="257"/>
    </location>
</feature>
<evidence type="ECO:0000256" key="3">
    <source>
        <dbReference type="ARBA" id="ARBA00022692"/>
    </source>
</evidence>
<dbReference type="Gene3D" id="1.20.1740.10">
    <property type="entry name" value="Amino acid/polyamine transporter I"/>
    <property type="match status" value="1"/>
</dbReference>
<feature type="transmembrane region" description="Helical" evidence="6">
    <location>
        <begin position="38"/>
        <end position="59"/>
    </location>
</feature>
<feature type="transmembrane region" description="Helical" evidence="6">
    <location>
        <begin position="409"/>
        <end position="429"/>
    </location>
</feature>
<feature type="transmembrane region" description="Helical" evidence="6">
    <location>
        <begin position="88"/>
        <end position="108"/>
    </location>
</feature>
<feature type="transmembrane region" description="Helical" evidence="6">
    <location>
        <begin position="12"/>
        <end position="32"/>
    </location>
</feature>
<dbReference type="InterPro" id="IPR002293">
    <property type="entry name" value="AA/rel_permease1"/>
</dbReference>
<dbReference type="AlphaFoldDB" id="A0A7R6PVA4"/>
<dbReference type="Pfam" id="PF13520">
    <property type="entry name" value="AA_permease_2"/>
    <property type="match status" value="1"/>
</dbReference>
<dbReference type="PIRSF" id="PIRSF006060">
    <property type="entry name" value="AA_transporter"/>
    <property type="match status" value="1"/>
</dbReference>
<evidence type="ECO:0000256" key="6">
    <source>
        <dbReference type="SAM" id="Phobius"/>
    </source>
</evidence>
<feature type="transmembrane region" description="Helical" evidence="6">
    <location>
        <begin position="128"/>
        <end position="146"/>
    </location>
</feature>
<keyword evidence="3 6" id="KW-0812">Transmembrane</keyword>
<comment type="subcellular location">
    <subcellularLocation>
        <location evidence="1">Cell membrane</location>
        <topology evidence="1">Multi-pass membrane protein</topology>
    </subcellularLocation>
</comment>
<evidence type="ECO:0000256" key="4">
    <source>
        <dbReference type="ARBA" id="ARBA00022989"/>
    </source>
</evidence>
<feature type="transmembrane region" description="Helical" evidence="6">
    <location>
        <begin position="377"/>
        <end position="397"/>
    </location>
</feature>
<feature type="transmembrane region" description="Helical" evidence="6">
    <location>
        <begin position="351"/>
        <end position="371"/>
    </location>
</feature>
<accession>A0A7R6PVA4</accession>
<dbReference type="EMBL" id="AP014546">
    <property type="protein sequence ID" value="BBB31190.1"/>
    <property type="molecule type" value="Genomic_DNA"/>
</dbReference>
<gene>
    <name evidence="7" type="ORF">NEJAP_3252</name>
</gene>
<evidence type="ECO:0000256" key="5">
    <source>
        <dbReference type="ARBA" id="ARBA00023136"/>
    </source>
</evidence>
<keyword evidence="2" id="KW-1003">Cell membrane</keyword>
<feature type="transmembrane region" description="Helical" evidence="6">
    <location>
        <begin position="435"/>
        <end position="458"/>
    </location>
</feature>
<dbReference type="GO" id="GO:0005886">
    <property type="term" value="C:plasma membrane"/>
    <property type="evidence" value="ECO:0007669"/>
    <property type="project" value="UniProtKB-SubCell"/>
</dbReference>
<organism evidence="7 8">
    <name type="scientific">Neptunomonas japonica JAMM 1380</name>
    <dbReference type="NCBI Taxonomy" id="1441457"/>
    <lineage>
        <taxon>Bacteria</taxon>
        <taxon>Pseudomonadati</taxon>
        <taxon>Pseudomonadota</taxon>
        <taxon>Gammaproteobacteria</taxon>
        <taxon>Oceanospirillales</taxon>
        <taxon>Oceanospirillaceae</taxon>
        <taxon>Neptunomonas</taxon>
    </lineage>
</organism>